<evidence type="ECO:0000259" key="3">
    <source>
        <dbReference type="Pfam" id="PF03713"/>
    </source>
</evidence>
<feature type="chain" id="PRO_5045530904" evidence="2">
    <location>
        <begin position="37"/>
        <end position="226"/>
    </location>
</feature>
<feature type="domain" description="DUF305" evidence="3">
    <location>
        <begin position="66"/>
        <end position="223"/>
    </location>
</feature>
<protein>
    <submittedName>
        <fullName evidence="4">DUF305 domain-containing protein</fullName>
    </submittedName>
</protein>
<dbReference type="Gene3D" id="1.20.1260.10">
    <property type="match status" value="1"/>
</dbReference>
<proteinExistence type="predicted"/>
<dbReference type="Pfam" id="PF03713">
    <property type="entry name" value="DUF305"/>
    <property type="match status" value="1"/>
</dbReference>
<dbReference type="EMBL" id="JBBIAA010000001">
    <property type="protein sequence ID" value="MEJ5943831.1"/>
    <property type="molecule type" value="Genomic_DNA"/>
</dbReference>
<keyword evidence="5" id="KW-1185">Reference proteome</keyword>
<dbReference type="PANTHER" id="PTHR36933:SF1">
    <property type="entry name" value="SLL0788 PROTEIN"/>
    <property type="match status" value="1"/>
</dbReference>
<evidence type="ECO:0000256" key="2">
    <source>
        <dbReference type="SAM" id="SignalP"/>
    </source>
</evidence>
<feature type="compositionally biased region" description="Pro residues" evidence="1">
    <location>
        <begin position="49"/>
        <end position="58"/>
    </location>
</feature>
<name>A0ABU8RFN2_9ACTN</name>
<organism evidence="4 5">
    <name type="scientific">Pseudokineococcus basanitobsidens</name>
    <dbReference type="NCBI Taxonomy" id="1926649"/>
    <lineage>
        <taxon>Bacteria</taxon>
        <taxon>Bacillati</taxon>
        <taxon>Actinomycetota</taxon>
        <taxon>Actinomycetes</taxon>
        <taxon>Kineosporiales</taxon>
        <taxon>Kineosporiaceae</taxon>
        <taxon>Pseudokineococcus</taxon>
    </lineage>
</organism>
<gene>
    <name evidence="4" type="ORF">WDZ17_00795</name>
</gene>
<reference evidence="4 5" key="1">
    <citation type="journal article" date="2017" name="Int. J. Syst. Evol. Microbiol.">
        <title>Pseudokineococcus basanitobsidens sp. nov., isolated from volcanic rock.</title>
        <authorList>
            <person name="Lee D.W."/>
            <person name="Park M.Y."/>
            <person name="Kim J.J."/>
            <person name="Kim B.S."/>
        </authorList>
    </citation>
    <scope>NUCLEOTIDE SEQUENCE [LARGE SCALE GENOMIC DNA]</scope>
    <source>
        <strain evidence="4 5">DSM 103726</strain>
    </source>
</reference>
<accession>A0ABU8RFN2</accession>
<dbReference type="InterPro" id="IPR005183">
    <property type="entry name" value="DUF305_CopM-like"/>
</dbReference>
<evidence type="ECO:0000313" key="5">
    <source>
        <dbReference type="Proteomes" id="UP001387100"/>
    </source>
</evidence>
<dbReference type="PANTHER" id="PTHR36933">
    <property type="entry name" value="SLL0788 PROTEIN"/>
    <property type="match status" value="1"/>
</dbReference>
<feature type="signal peptide" evidence="2">
    <location>
        <begin position="1"/>
        <end position="36"/>
    </location>
</feature>
<evidence type="ECO:0000313" key="4">
    <source>
        <dbReference type="EMBL" id="MEJ5943831.1"/>
    </source>
</evidence>
<sequence>MTTHRTPTAHRTPARRATRAVALSAALLLGAALALAGCGDDGEAGTPTTPSPSTPVPSTPSASAADITFLQGMVPHHEQATEMAALVDGRTQDADVVALAEQIRAEQQPEVEEMTALLAAYGEPLPSAGATEDSMAGMGGMDHGDGATGMAGMMGAEEMTSLESLSGTEFDRAWLSMMVEHHEGAIAMFQDVLDGSGDPRVRKVAEGIVTAQQAEIATMRELLDAG</sequence>
<feature type="region of interest" description="Disordered" evidence="1">
    <location>
        <begin position="41"/>
        <end position="62"/>
    </location>
</feature>
<comment type="caution">
    <text evidence="4">The sequence shown here is derived from an EMBL/GenBank/DDBJ whole genome shotgun (WGS) entry which is preliminary data.</text>
</comment>
<dbReference type="RefSeq" id="WP_339573223.1">
    <property type="nucleotide sequence ID" value="NZ_JBBIAA010000001.1"/>
</dbReference>
<evidence type="ECO:0000256" key="1">
    <source>
        <dbReference type="SAM" id="MobiDB-lite"/>
    </source>
</evidence>
<keyword evidence="2" id="KW-0732">Signal</keyword>
<dbReference type="InterPro" id="IPR012347">
    <property type="entry name" value="Ferritin-like"/>
</dbReference>
<dbReference type="Proteomes" id="UP001387100">
    <property type="component" value="Unassembled WGS sequence"/>
</dbReference>